<protein>
    <recommendedName>
        <fullName evidence="1">Retrotransposon gag domain-containing protein</fullName>
    </recommendedName>
</protein>
<evidence type="ECO:0000259" key="1">
    <source>
        <dbReference type="Pfam" id="PF03732"/>
    </source>
</evidence>
<reference evidence="2" key="1">
    <citation type="submission" date="2020-07" db="EMBL/GenBank/DDBJ databases">
        <authorList>
            <person name="Lin J."/>
        </authorList>
    </citation>
    <scope>NUCLEOTIDE SEQUENCE</scope>
</reference>
<sequence length="361" mass="41819">MVEGTRLRDLSEHIITLKDKMQKLTSDYQGKVKELVAQINDVKETEQKHFMAVQKEATQRHELVLQGPVQEVEYEAEGRAPKGNYKNSGYHQPPIPKLEFPYFYGKEPKAWVENCEQYFEVFQIPPQQWLGIATMYLGGKARTWKHSYFISRQLVTWDEFTEAICRRFSQVGERYLVREFTNLKQYGTIEKCQEKFEELRTQLLSYNLSLIEEYLIACYINGLREDLVPFMDIAHPDALEEAYEQAKLHERALTVMNKKAKGSCKMVTQYQSSPNSKPAVGGPVGKHPQKGVISQNVNNKQLMEQRRAAGLCFKCGDKYHHGHICANRNFNCLHGTEEITEVYDEASLREGFRGRRHPRGS</sequence>
<accession>A0A6V7P9S9</accession>
<dbReference type="AlphaFoldDB" id="A0A6V7P9S9"/>
<dbReference type="InterPro" id="IPR005162">
    <property type="entry name" value="Retrotrans_gag_dom"/>
</dbReference>
<organism evidence="2">
    <name type="scientific">Ananas comosus var. bracteatus</name>
    <name type="common">red pineapple</name>
    <dbReference type="NCBI Taxonomy" id="296719"/>
    <lineage>
        <taxon>Eukaryota</taxon>
        <taxon>Viridiplantae</taxon>
        <taxon>Streptophyta</taxon>
        <taxon>Embryophyta</taxon>
        <taxon>Tracheophyta</taxon>
        <taxon>Spermatophyta</taxon>
        <taxon>Magnoliopsida</taxon>
        <taxon>Liliopsida</taxon>
        <taxon>Poales</taxon>
        <taxon>Bromeliaceae</taxon>
        <taxon>Bromelioideae</taxon>
        <taxon>Ananas</taxon>
    </lineage>
</organism>
<evidence type="ECO:0000313" key="2">
    <source>
        <dbReference type="EMBL" id="CAD1827610.1"/>
    </source>
</evidence>
<name>A0A6V7P9S9_ANACO</name>
<gene>
    <name evidence="2" type="ORF">CB5_LOCUS10821</name>
</gene>
<dbReference type="Pfam" id="PF03732">
    <property type="entry name" value="Retrotrans_gag"/>
    <property type="match status" value="1"/>
</dbReference>
<dbReference type="EMBL" id="LR862146">
    <property type="protein sequence ID" value="CAD1827610.1"/>
    <property type="molecule type" value="Genomic_DNA"/>
</dbReference>
<proteinExistence type="predicted"/>
<feature type="domain" description="Retrotransposon gag" evidence="1">
    <location>
        <begin position="132"/>
        <end position="225"/>
    </location>
</feature>